<evidence type="ECO:0000256" key="4">
    <source>
        <dbReference type="ARBA" id="ARBA00022519"/>
    </source>
</evidence>
<dbReference type="CDD" id="cd06261">
    <property type="entry name" value="TM_PBP2"/>
    <property type="match status" value="2"/>
</dbReference>
<keyword evidence="3" id="KW-1003">Cell membrane</keyword>
<dbReference type="SUPFAM" id="SSF161098">
    <property type="entry name" value="MetI-like"/>
    <property type="match status" value="2"/>
</dbReference>
<accession>A0ABV3Z0F2</accession>
<evidence type="ECO:0000256" key="8">
    <source>
        <dbReference type="RuleBase" id="RU363032"/>
    </source>
</evidence>
<organism evidence="10 11">
    <name type="scientific">Hyphococcus lacteus</name>
    <dbReference type="NCBI Taxonomy" id="3143536"/>
    <lineage>
        <taxon>Bacteria</taxon>
        <taxon>Pseudomonadati</taxon>
        <taxon>Pseudomonadota</taxon>
        <taxon>Alphaproteobacteria</taxon>
        <taxon>Parvularculales</taxon>
        <taxon>Parvularculaceae</taxon>
        <taxon>Hyphococcus</taxon>
    </lineage>
</organism>
<feature type="transmembrane region" description="Helical" evidence="8">
    <location>
        <begin position="245"/>
        <end position="264"/>
    </location>
</feature>
<comment type="similarity">
    <text evidence="8">Belongs to the binding-protein-dependent transport system permease family.</text>
</comment>
<name>A0ABV3Z0F2_9PROT</name>
<keyword evidence="2 8" id="KW-0813">Transport</keyword>
<evidence type="ECO:0000256" key="5">
    <source>
        <dbReference type="ARBA" id="ARBA00022692"/>
    </source>
</evidence>
<feature type="transmembrane region" description="Helical" evidence="8">
    <location>
        <begin position="295"/>
        <end position="319"/>
    </location>
</feature>
<evidence type="ECO:0000256" key="2">
    <source>
        <dbReference type="ARBA" id="ARBA00022448"/>
    </source>
</evidence>
<dbReference type="InterPro" id="IPR000515">
    <property type="entry name" value="MetI-like"/>
</dbReference>
<proteinExistence type="inferred from homology"/>
<dbReference type="PANTHER" id="PTHR43357:SF3">
    <property type="entry name" value="FE(3+)-TRANSPORT SYSTEM PERMEASE PROTEIN FBPB 2"/>
    <property type="match status" value="1"/>
</dbReference>
<dbReference type="Pfam" id="PF00528">
    <property type="entry name" value="BPD_transp_1"/>
    <property type="match status" value="2"/>
</dbReference>
<dbReference type="InterPro" id="IPR035906">
    <property type="entry name" value="MetI-like_sf"/>
</dbReference>
<gene>
    <name evidence="10" type="ORF">ABFZ84_01730</name>
</gene>
<feature type="transmembrane region" description="Helical" evidence="8">
    <location>
        <begin position="25"/>
        <end position="50"/>
    </location>
</feature>
<comment type="caution">
    <text evidence="10">The sequence shown here is derived from an EMBL/GenBank/DDBJ whole genome shotgun (WGS) entry which is preliminary data.</text>
</comment>
<dbReference type="PANTHER" id="PTHR43357">
    <property type="entry name" value="INNER MEMBRANE ABC TRANSPORTER PERMEASE PROTEIN YDCV"/>
    <property type="match status" value="1"/>
</dbReference>
<keyword evidence="11" id="KW-1185">Reference proteome</keyword>
<keyword evidence="5 8" id="KW-0812">Transmembrane</keyword>
<keyword evidence="6 8" id="KW-1133">Transmembrane helix</keyword>
<keyword evidence="7 8" id="KW-0472">Membrane</keyword>
<reference evidence="10 11" key="1">
    <citation type="submission" date="2024-05" db="EMBL/GenBank/DDBJ databases">
        <title>Three bacterial strains, DH-69, EH-24, and ECK-19 isolated from coastal sediments.</title>
        <authorList>
            <person name="Ye Y.-Q."/>
            <person name="Du Z.-J."/>
        </authorList>
    </citation>
    <scope>NUCLEOTIDE SEQUENCE [LARGE SCALE GENOMIC DNA]</scope>
    <source>
        <strain evidence="10 11">ECK-19</strain>
    </source>
</reference>
<dbReference type="RefSeq" id="WP_369312156.1">
    <property type="nucleotide sequence ID" value="NZ_JBEHZE010000001.1"/>
</dbReference>
<dbReference type="EMBL" id="JBEHZE010000001">
    <property type="protein sequence ID" value="MEX6632257.1"/>
    <property type="molecule type" value="Genomic_DNA"/>
</dbReference>
<sequence length="538" mass="55630">MATISSKDAPVSAEIRRVNRFSPGVAAIILIALLAAAPIIAIVLGAVHAGLGEAQAHMFSVTGARYLRTTLLLCFFAGTGAAIIGAGAALLISLTEFPGRRILAVALALPFAIPAYVGAYAYGDLFGPFGLIASIVGASDLPEIRSLPGAAFILMLTTYPYIYLAMNAALASRSSSLMEAARALGVSPARAAIDVLFKISRPAFIGGLALALMEIAADYGVADYFGVPTLSVGIFRTWYGMGDLAAAMQLAAGLFFLALLLAILESAGRRGRATDDTRALRANHRLKLSAPHATLAVFACALPVLFGFIAPSAVLLSLMNLNQSGHAVTALTKAGVNTALIAAIGAAVAITIALILAYGTRRARGRIAQFFLRLATLGYAVPGAVMAIGILALTANLGRISGLAAAGGIAALLYAYVARFLTAGYNATTGGLEQISPQMDAAAKMLGAGPTRILRDLHLPLAHRSILAGSAIIAIDIAKELPATLILRPFNFETLSTHIYRLAADERLADAAPAALILIVLGLIPTLALSRLNRQTIG</sequence>
<dbReference type="Gene3D" id="1.10.3720.10">
    <property type="entry name" value="MetI-like"/>
    <property type="match status" value="2"/>
</dbReference>
<feature type="domain" description="ABC transmembrane type-1" evidence="9">
    <location>
        <begin position="335"/>
        <end position="529"/>
    </location>
</feature>
<evidence type="ECO:0000313" key="11">
    <source>
        <dbReference type="Proteomes" id="UP001560685"/>
    </source>
</evidence>
<evidence type="ECO:0000256" key="3">
    <source>
        <dbReference type="ARBA" id="ARBA00022475"/>
    </source>
</evidence>
<comment type="subcellular location">
    <subcellularLocation>
        <location evidence="1">Cell inner membrane</location>
        <topology evidence="1">Multi-pass membrane protein</topology>
    </subcellularLocation>
    <subcellularLocation>
        <location evidence="8">Cell membrane</location>
        <topology evidence="8">Multi-pass membrane protein</topology>
    </subcellularLocation>
</comment>
<feature type="domain" description="ABC transmembrane type-1" evidence="9">
    <location>
        <begin position="67"/>
        <end position="265"/>
    </location>
</feature>
<keyword evidence="4" id="KW-0997">Cell inner membrane</keyword>
<evidence type="ECO:0000259" key="9">
    <source>
        <dbReference type="PROSITE" id="PS50928"/>
    </source>
</evidence>
<feature type="transmembrane region" description="Helical" evidence="8">
    <location>
        <begin position="70"/>
        <end position="95"/>
    </location>
</feature>
<feature type="transmembrane region" description="Helical" evidence="8">
    <location>
        <begin position="400"/>
        <end position="417"/>
    </location>
</feature>
<evidence type="ECO:0000256" key="6">
    <source>
        <dbReference type="ARBA" id="ARBA00022989"/>
    </source>
</evidence>
<evidence type="ECO:0000313" key="10">
    <source>
        <dbReference type="EMBL" id="MEX6632257.1"/>
    </source>
</evidence>
<dbReference type="Proteomes" id="UP001560685">
    <property type="component" value="Unassembled WGS sequence"/>
</dbReference>
<feature type="transmembrane region" description="Helical" evidence="8">
    <location>
        <begin position="511"/>
        <end position="529"/>
    </location>
</feature>
<feature type="transmembrane region" description="Helical" evidence="8">
    <location>
        <begin position="149"/>
        <end position="170"/>
    </location>
</feature>
<evidence type="ECO:0000256" key="1">
    <source>
        <dbReference type="ARBA" id="ARBA00004429"/>
    </source>
</evidence>
<evidence type="ECO:0000256" key="7">
    <source>
        <dbReference type="ARBA" id="ARBA00023136"/>
    </source>
</evidence>
<feature type="transmembrane region" description="Helical" evidence="8">
    <location>
        <begin position="370"/>
        <end position="394"/>
    </location>
</feature>
<protein>
    <submittedName>
        <fullName evidence="10">Iron ABC transporter permease</fullName>
    </submittedName>
</protein>
<feature type="transmembrane region" description="Helical" evidence="8">
    <location>
        <begin position="203"/>
        <end position="225"/>
    </location>
</feature>
<feature type="transmembrane region" description="Helical" evidence="8">
    <location>
        <begin position="102"/>
        <end position="122"/>
    </location>
</feature>
<feature type="transmembrane region" description="Helical" evidence="8">
    <location>
        <begin position="339"/>
        <end position="358"/>
    </location>
</feature>
<dbReference type="PROSITE" id="PS50928">
    <property type="entry name" value="ABC_TM1"/>
    <property type="match status" value="2"/>
</dbReference>